<sequence length="45" mass="4648">MSDLLDRGPQGLVRAGRAGEFASSEGFEQSECGLGGVSYAAMQLV</sequence>
<dbReference type="Proteomes" id="UP000588098">
    <property type="component" value="Unassembled WGS sequence"/>
</dbReference>
<protein>
    <submittedName>
        <fullName evidence="1">Uncharacterized protein</fullName>
    </submittedName>
</protein>
<keyword evidence="2" id="KW-1185">Reference proteome</keyword>
<name>A0A7W9QHV9_9ACTN</name>
<accession>A0A7W9QHV9</accession>
<dbReference type="RefSeq" id="WP_184579739.1">
    <property type="nucleotide sequence ID" value="NZ_JACHJL010000031.1"/>
</dbReference>
<dbReference type="EMBL" id="JACHJL010000031">
    <property type="protein sequence ID" value="MBB5939973.1"/>
    <property type="molecule type" value="Genomic_DNA"/>
</dbReference>
<dbReference type="AlphaFoldDB" id="A0A7W9QHV9"/>
<evidence type="ECO:0000313" key="2">
    <source>
        <dbReference type="Proteomes" id="UP000588098"/>
    </source>
</evidence>
<reference evidence="1 2" key="1">
    <citation type="submission" date="2020-08" db="EMBL/GenBank/DDBJ databases">
        <title>Genomic Encyclopedia of Type Strains, Phase III (KMG-III): the genomes of soil and plant-associated and newly described type strains.</title>
        <authorList>
            <person name="Whitman W."/>
        </authorList>
    </citation>
    <scope>NUCLEOTIDE SEQUENCE [LARGE SCALE GENOMIC DNA]</scope>
    <source>
        <strain evidence="1 2">CECT 8305</strain>
    </source>
</reference>
<proteinExistence type="predicted"/>
<gene>
    <name evidence="1" type="ORF">FHS42_007071</name>
</gene>
<comment type="caution">
    <text evidence="1">The sequence shown here is derived from an EMBL/GenBank/DDBJ whole genome shotgun (WGS) entry which is preliminary data.</text>
</comment>
<evidence type="ECO:0000313" key="1">
    <source>
        <dbReference type="EMBL" id="MBB5939973.1"/>
    </source>
</evidence>
<organism evidence="1 2">
    <name type="scientific">Streptomyces zagrosensis</name>
    <dbReference type="NCBI Taxonomy" id="1042984"/>
    <lineage>
        <taxon>Bacteria</taxon>
        <taxon>Bacillati</taxon>
        <taxon>Actinomycetota</taxon>
        <taxon>Actinomycetes</taxon>
        <taxon>Kitasatosporales</taxon>
        <taxon>Streptomycetaceae</taxon>
        <taxon>Streptomyces</taxon>
    </lineage>
</organism>